<keyword evidence="1" id="KW-0175">Coiled coil</keyword>
<evidence type="ECO:0000313" key="2">
    <source>
        <dbReference type="EMBL" id="CAC5363138.1"/>
    </source>
</evidence>
<dbReference type="OrthoDB" id="6079384at2759"/>
<evidence type="ECO:0000256" key="1">
    <source>
        <dbReference type="SAM" id="Coils"/>
    </source>
</evidence>
<accession>A0A6J8A9T0</accession>
<proteinExistence type="predicted"/>
<reference evidence="2 3" key="1">
    <citation type="submission" date="2020-06" db="EMBL/GenBank/DDBJ databases">
        <authorList>
            <person name="Li R."/>
            <person name="Bekaert M."/>
        </authorList>
    </citation>
    <scope>NUCLEOTIDE SEQUENCE [LARGE SCALE GENOMIC DNA]</scope>
    <source>
        <strain evidence="3">wild</strain>
    </source>
</reference>
<keyword evidence="3" id="KW-1185">Reference proteome</keyword>
<organism evidence="2 3">
    <name type="scientific">Mytilus coruscus</name>
    <name type="common">Sea mussel</name>
    <dbReference type="NCBI Taxonomy" id="42192"/>
    <lineage>
        <taxon>Eukaryota</taxon>
        <taxon>Metazoa</taxon>
        <taxon>Spiralia</taxon>
        <taxon>Lophotrochozoa</taxon>
        <taxon>Mollusca</taxon>
        <taxon>Bivalvia</taxon>
        <taxon>Autobranchia</taxon>
        <taxon>Pteriomorphia</taxon>
        <taxon>Mytilida</taxon>
        <taxon>Mytiloidea</taxon>
        <taxon>Mytilidae</taxon>
        <taxon>Mytilinae</taxon>
        <taxon>Mytilus</taxon>
    </lineage>
</organism>
<evidence type="ECO:0000313" key="3">
    <source>
        <dbReference type="Proteomes" id="UP000507470"/>
    </source>
</evidence>
<dbReference type="EMBL" id="CACVKT020000787">
    <property type="protein sequence ID" value="CAC5363138.1"/>
    <property type="molecule type" value="Genomic_DNA"/>
</dbReference>
<feature type="coiled-coil region" evidence="1">
    <location>
        <begin position="25"/>
        <end position="105"/>
    </location>
</feature>
<sequence length="234" mass="26926">MSDVPDLTTELFELLTKIDSRLTVIEARTDRIENIETALSQLTRKIDTMKSEIIELKTNQYEELSGENSAQDNKIRQLQKDVLDIRDAENNITELKEKILELQSGYMRNTLAFTGLEESAEENTNNPIDIDIDINKCACEYGSLPSGEKIKKWDINKKKDFIINLDREKISELENNLEVTKSLPADSNTINKAVENITNIFVTSARKTFETLKNKSKNEKYPSEYKISRWKTLV</sequence>
<dbReference type="AlphaFoldDB" id="A0A6J8A9T0"/>
<dbReference type="Proteomes" id="UP000507470">
    <property type="component" value="Unassembled WGS sequence"/>
</dbReference>
<protein>
    <submittedName>
        <fullName evidence="2">Uncharacterized protein</fullName>
    </submittedName>
</protein>
<name>A0A6J8A9T0_MYTCO</name>
<gene>
    <name evidence="2" type="ORF">MCOR_4672</name>
</gene>